<keyword evidence="3" id="KW-1185">Reference proteome</keyword>
<accession>A0ABD1VXF5</accession>
<sequence>MLLAQNVEALLAEIKETEEEVVRWRAACELEVKAGNKVVEEHDKLVNILKKELEKTRAALDTSNQKIKLKDDLVAAAVAAREAAERSLRLVDRRAAGDRERIQELTRQLEEAEAENKDTNRHRVRYICWPWKAFKLNLLIIQPMVSEM</sequence>
<proteinExistence type="predicted"/>
<dbReference type="PANTHER" id="PTHR34937:SF2">
    <property type="entry name" value="OS08G0559800 PROTEIN"/>
    <property type="match status" value="1"/>
</dbReference>
<reference evidence="3" key="1">
    <citation type="submission" date="2024-07" db="EMBL/GenBank/DDBJ databases">
        <title>Two chromosome-level genome assemblies of Korean endemic species Abeliophyllum distichum and Forsythia ovata (Oleaceae).</title>
        <authorList>
            <person name="Jang H."/>
        </authorList>
    </citation>
    <scope>NUCLEOTIDE SEQUENCE [LARGE SCALE GENOMIC DNA]</scope>
</reference>
<comment type="caution">
    <text evidence="2">The sequence shown here is derived from an EMBL/GenBank/DDBJ whole genome shotgun (WGS) entry which is preliminary data.</text>
</comment>
<protein>
    <submittedName>
        <fullName evidence="2">Uncharacterized protein</fullName>
    </submittedName>
</protein>
<dbReference type="InterPro" id="IPR040300">
    <property type="entry name" value="At3g49055-like"/>
</dbReference>
<evidence type="ECO:0000313" key="2">
    <source>
        <dbReference type="EMBL" id="KAL2542074.1"/>
    </source>
</evidence>
<dbReference type="PANTHER" id="PTHR34937">
    <property type="entry name" value="OS08G0559800 PROTEIN"/>
    <property type="match status" value="1"/>
</dbReference>
<feature type="coiled-coil region" evidence="1">
    <location>
        <begin position="95"/>
        <end position="122"/>
    </location>
</feature>
<gene>
    <name evidence="2" type="ORF">Adt_03052</name>
</gene>
<feature type="coiled-coil region" evidence="1">
    <location>
        <begin position="7"/>
        <end position="66"/>
    </location>
</feature>
<dbReference type="EMBL" id="JBFOLK010000001">
    <property type="protein sequence ID" value="KAL2542074.1"/>
    <property type="molecule type" value="Genomic_DNA"/>
</dbReference>
<organism evidence="2 3">
    <name type="scientific">Abeliophyllum distichum</name>
    <dbReference type="NCBI Taxonomy" id="126358"/>
    <lineage>
        <taxon>Eukaryota</taxon>
        <taxon>Viridiplantae</taxon>
        <taxon>Streptophyta</taxon>
        <taxon>Embryophyta</taxon>
        <taxon>Tracheophyta</taxon>
        <taxon>Spermatophyta</taxon>
        <taxon>Magnoliopsida</taxon>
        <taxon>eudicotyledons</taxon>
        <taxon>Gunneridae</taxon>
        <taxon>Pentapetalae</taxon>
        <taxon>asterids</taxon>
        <taxon>lamiids</taxon>
        <taxon>Lamiales</taxon>
        <taxon>Oleaceae</taxon>
        <taxon>Forsythieae</taxon>
        <taxon>Abeliophyllum</taxon>
    </lineage>
</organism>
<evidence type="ECO:0000313" key="3">
    <source>
        <dbReference type="Proteomes" id="UP001604336"/>
    </source>
</evidence>
<keyword evidence="1" id="KW-0175">Coiled coil</keyword>
<evidence type="ECO:0000256" key="1">
    <source>
        <dbReference type="SAM" id="Coils"/>
    </source>
</evidence>
<name>A0ABD1VXF5_9LAMI</name>
<dbReference type="AlphaFoldDB" id="A0ABD1VXF5"/>
<dbReference type="Proteomes" id="UP001604336">
    <property type="component" value="Unassembled WGS sequence"/>
</dbReference>